<name>A0A7R9PL86_TIMGE</name>
<dbReference type="InterPro" id="IPR013594">
    <property type="entry name" value="Dynein_heavy_tail"/>
</dbReference>
<accession>A0A7R9PL86</accession>
<gene>
    <name evidence="2" type="ORF">TGEB3V08_LOCUS5230</name>
</gene>
<organism evidence="2">
    <name type="scientific">Timema genevievae</name>
    <name type="common">Walking stick</name>
    <dbReference type="NCBI Taxonomy" id="629358"/>
    <lineage>
        <taxon>Eukaryota</taxon>
        <taxon>Metazoa</taxon>
        <taxon>Ecdysozoa</taxon>
        <taxon>Arthropoda</taxon>
        <taxon>Hexapoda</taxon>
        <taxon>Insecta</taxon>
        <taxon>Pterygota</taxon>
        <taxon>Neoptera</taxon>
        <taxon>Polyneoptera</taxon>
        <taxon>Phasmatodea</taxon>
        <taxon>Timematodea</taxon>
        <taxon>Timematoidea</taxon>
        <taxon>Timematidae</taxon>
        <taxon>Timema</taxon>
    </lineage>
</organism>
<protein>
    <recommendedName>
        <fullName evidence="1">Dynein heavy chain tail domain-containing protein</fullName>
    </recommendedName>
</protein>
<dbReference type="Pfam" id="PF08385">
    <property type="entry name" value="DHC_N1"/>
    <property type="match status" value="1"/>
</dbReference>
<evidence type="ECO:0000313" key="2">
    <source>
        <dbReference type="EMBL" id="CAD7593187.1"/>
    </source>
</evidence>
<evidence type="ECO:0000259" key="1">
    <source>
        <dbReference type="Pfam" id="PF08385"/>
    </source>
</evidence>
<dbReference type="EMBL" id="OE840911">
    <property type="protein sequence ID" value="CAD7593187.1"/>
    <property type="molecule type" value="Genomic_DNA"/>
</dbReference>
<dbReference type="AlphaFoldDB" id="A0A7R9PL86"/>
<proteinExistence type="predicted"/>
<sequence>MAIASTNKGLAQCRHLIEIVGSVLDRPLIKDEFTGKYKYIVEMLEVELASTQGTCVVKNELNNGEVSQAFYAYHPVPRVFQNLYTKQITTLEKYGWMPVDKNLPTVAGALRWAYQLRQRITIPVTSFRALQHP</sequence>
<reference evidence="2" key="1">
    <citation type="submission" date="2020-11" db="EMBL/GenBank/DDBJ databases">
        <authorList>
            <person name="Tran Van P."/>
        </authorList>
    </citation>
    <scope>NUCLEOTIDE SEQUENCE</scope>
</reference>
<feature type="domain" description="Dynein heavy chain tail" evidence="1">
    <location>
        <begin position="81"/>
        <end position="130"/>
    </location>
</feature>